<feature type="domain" description="EamA" evidence="7">
    <location>
        <begin position="20"/>
        <end position="148"/>
    </location>
</feature>
<dbReference type="EMBL" id="AGUF01000040">
    <property type="protein sequence ID" value="EHK66505.1"/>
    <property type="molecule type" value="Genomic_DNA"/>
</dbReference>
<feature type="transmembrane region" description="Helical" evidence="6">
    <location>
        <begin position="105"/>
        <end position="124"/>
    </location>
</feature>
<comment type="caution">
    <text evidence="8">The sequence shown here is derived from an EMBL/GenBank/DDBJ whole genome shotgun (WGS) entry which is preliminary data.</text>
</comment>
<feature type="transmembrane region" description="Helical" evidence="6">
    <location>
        <begin position="284"/>
        <end position="306"/>
    </location>
</feature>
<dbReference type="Pfam" id="PF00892">
    <property type="entry name" value="EamA"/>
    <property type="match status" value="2"/>
</dbReference>
<dbReference type="InterPro" id="IPR000620">
    <property type="entry name" value="EamA_dom"/>
</dbReference>
<keyword evidence="3 6" id="KW-0812">Transmembrane</keyword>
<evidence type="ECO:0000256" key="4">
    <source>
        <dbReference type="ARBA" id="ARBA00022989"/>
    </source>
</evidence>
<evidence type="ECO:0000256" key="5">
    <source>
        <dbReference type="ARBA" id="ARBA00023136"/>
    </source>
</evidence>
<reference evidence="8 9" key="1">
    <citation type="journal article" date="2012" name="J. Bacteriol.">
        <title>Genome sequence of the highly efficient arsenite-oxidizing bacterium Achromobacter arsenitoxydans SY8.</title>
        <authorList>
            <person name="Li X."/>
            <person name="Hu Y."/>
            <person name="Gong J."/>
            <person name="Lin Y."/>
            <person name="Johnstone L."/>
            <person name="Rensing C."/>
            <person name="Wang G."/>
        </authorList>
    </citation>
    <scope>NUCLEOTIDE SEQUENCE [LARGE SCALE GENOMIC DNA]</scope>
    <source>
        <strain evidence="8 9">SY8</strain>
    </source>
</reference>
<name>H0F5J1_9BURK</name>
<dbReference type="GO" id="GO:0016020">
    <property type="term" value="C:membrane"/>
    <property type="evidence" value="ECO:0007669"/>
    <property type="project" value="UniProtKB-SubCell"/>
</dbReference>
<evidence type="ECO:0000313" key="9">
    <source>
        <dbReference type="Proteomes" id="UP000003113"/>
    </source>
</evidence>
<evidence type="ECO:0000256" key="2">
    <source>
        <dbReference type="ARBA" id="ARBA00007362"/>
    </source>
</evidence>
<evidence type="ECO:0000256" key="3">
    <source>
        <dbReference type="ARBA" id="ARBA00022692"/>
    </source>
</evidence>
<keyword evidence="9" id="KW-1185">Reference proteome</keyword>
<dbReference type="InterPro" id="IPR037185">
    <property type="entry name" value="EmrE-like"/>
</dbReference>
<dbReference type="PANTHER" id="PTHR32322:SF2">
    <property type="entry name" value="EAMA DOMAIN-CONTAINING PROTEIN"/>
    <property type="match status" value="1"/>
</dbReference>
<feature type="transmembrane region" description="Helical" evidence="6">
    <location>
        <begin position="131"/>
        <end position="149"/>
    </location>
</feature>
<feature type="transmembrane region" description="Helical" evidence="6">
    <location>
        <begin position="169"/>
        <end position="186"/>
    </location>
</feature>
<protein>
    <recommendedName>
        <fullName evidence="7">EamA domain-containing protein</fullName>
    </recommendedName>
</protein>
<dbReference type="Proteomes" id="UP000003113">
    <property type="component" value="Unassembled WGS sequence"/>
</dbReference>
<evidence type="ECO:0000256" key="6">
    <source>
        <dbReference type="SAM" id="Phobius"/>
    </source>
</evidence>
<evidence type="ECO:0000313" key="8">
    <source>
        <dbReference type="EMBL" id="EHK66505.1"/>
    </source>
</evidence>
<comment type="subcellular location">
    <subcellularLocation>
        <location evidence="1">Membrane</location>
        <topology evidence="1">Multi-pass membrane protein</topology>
    </subcellularLocation>
</comment>
<gene>
    <name evidence="8" type="ORF">KYC_10171</name>
</gene>
<feature type="transmembrane region" description="Helical" evidence="6">
    <location>
        <begin position="12"/>
        <end position="32"/>
    </location>
</feature>
<keyword evidence="5 6" id="KW-0472">Membrane</keyword>
<sequence>MNAAAKPQRLPLDALATGSMLLLCVCWGFQQIAIKLVADDIAPIMQIGLRSTFAALVLAAVVWRGEGRRAFTDGTALPGLLVGLLFAGEFLFVAQGLVYTTASHMSVFLYTAPIFAALGLHWLLPEERMKPLQWLGVAVAFCGIAVAFLGKGGDQAAHAGARNMLLGDAMGLAAGLLWGATTVAIRKTSLSEAAPAKTLFYQMAVASVGLLAFAVATGHHGVRYTQAAVLSVAFQAVVVALSSYLAWFWLLRRYLASRLSILSFLTPLFGVSFGVLILDEPLDAGFVAGAVMVLAGITLVSGAEIVRELLRRR</sequence>
<feature type="transmembrane region" description="Helical" evidence="6">
    <location>
        <begin position="44"/>
        <end position="63"/>
    </location>
</feature>
<dbReference type="SUPFAM" id="SSF103481">
    <property type="entry name" value="Multidrug resistance efflux transporter EmrE"/>
    <property type="match status" value="2"/>
</dbReference>
<feature type="transmembrane region" description="Helical" evidence="6">
    <location>
        <begin position="75"/>
        <end position="99"/>
    </location>
</feature>
<evidence type="ECO:0000256" key="1">
    <source>
        <dbReference type="ARBA" id="ARBA00004141"/>
    </source>
</evidence>
<dbReference type="AlphaFoldDB" id="H0F5J1"/>
<feature type="domain" description="EamA" evidence="7">
    <location>
        <begin position="166"/>
        <end position="301"/>
    </location>
</feature>
<dbReference type="STRING" id="477184.KYC_10171"/>
<proteinExistence type="inferred from homology"/>
<feature type="transmembrane region" description="Helical" evidence="6">
    <location>
        <begin position="259"/>
        <end position="278"/>
    </location>
</feature>
<keyword evidence="4 6" id="KW-1133">Transmembrane helix</keyword>
<accession>H0F5J1</accession>
<dbReference type="PANTHER" id="PTHR32322">
    <property type="entry name" value="INNER MEMBRANE TRANSPORTER"/>
    <property type="match status" value="1"/>
</dbReference>
<organism evidence="8 9">
    <name type="scientific">Achromobacter arsenitoxydans SY8</name>
    <dbReference type="NCBI Taxonomy" id="477184"/>
    <lineage>
        <taxon>Bacteria</taxon>
        <taxon>Pseudomonadati</taxon>
        <taxon>Pseudomonadota</taxon>
        <taxon>Betaproteobacteria</taxon>
        <taxon>Burkholderiales</taxon>
        <taxon>Alcaligenaceae</taxon>
        <taxon>Achromobacter</taxon>
    </lineage>
</organism>
<feature type="transmembrane region" description="Helical" evidence="6">
    <location>
        <begin position="228"/>
        <end position="247"/>
    </location>
</feature>
<dbReference type="eggNOG" id="COG0697">
    <property type="taxonomic scope" value="Bacteria"/>
</dbReference>
<dbReference type="InterPro" id="IPR050638">
    <property type="entry name" value="AA-Vitamin_Transporters"/>
</dbReference>
<feature type="transmembrane region" description="Helical" evidence="6">
    <location>
        <begin position="198"/>
        <end position="216"/>
    </location>
</feature>
<comment type="similarity">
    <text evidence="2">Belongs to the EamA transporter family.</text>
</comment>
<evidence type="ECO:0000259" key="7">
    <source>
        <dbReference type="Pfam" id="PF00892"/>
    </source>
</evidence>
<dbReference type="PATRIC" id="fig|477184.5.peg.2016"/>